<dbReference type="GO" id="GO:0016491">
    <property type="term" value="F:oxidoreductase activity"/>
    <property type="evidence" value="ECO:0007669"/>
    <property type="project" value="UniProtKB-KW"/>
</dbReference>
<name>A0A4R5W007_9BACI</name>
<keyword evidence="2" id="KW-0732">Signal</keyword>
<evidence type="ECO:0000259" key="7">
    <source>
        <dbReference type="PROSITE" id="PS51352"/>
    </source>
</evidence>
<evidence type="ECO:0000313" key="8">
    <source>
        <dbReference type="EMBL" id="TDK64188.1"/>
    </source>
</evidence>
<dbReference type="PANTHER" id="PTHR13887">
    <property type="entry name" value="GLUTATHIONE S-TRANSFERASE KAPPA"/>
    <property type="match status" value="1"/>
</dbReference>
<dbReference type="EMBL" id="SMYO01000002">
    <property type="protein sequence ID" value="TDK64188.1"/>
    <property type="molecule type" value="Genomic_DNA"/>
</dbReference>
<dbReference type="InterPro" id="IPR036249">
    <property type="entry name" value="Thioredoxin-like_sf"/>
</dbReference>
<dbReference type="SUPFAM" id="SSF52833">
    <property type="entry name" value="Thioredoxin-like"/>
    <property type="match status" value="1"/>
</dbReference>
<dbReference type="PANTHER" id="PTHR13887:SF14">
    <property type="entry name" value="DISULFIDE BOND FORMATION PROTEIN D"/>
    <property type="match status" value="1"/>
</dbReference>
<sequence>MSNQKKGSNPSSAKFIFWVVSFVAVMTIGFIFLAPHKSQSTTSPKVESNTGKSSAKIDYSNEPFIGKSSAPVSIIEFGDYKCPACKNFNEKVIPTIKQELVATGKAKLYFMNYSFIYTDSERSAKFAESVYAVLGNKIYWKFHDLLYRKQPDSQYEKMDIYNEKFLTDTLKKVVSEAGVKRVVEYFDANKADAAWQKDMDLVKQLNVNGTPTIFVNGKLAKTMDDLKNMVDKAAKEK</sequence>
<evidence type="ECO:0000313" key="9">
    <source>
        <dbReference type="Proteomes" id="UP000295132"/>
    </source>
</evidence>
<dbReference type="AlphaFoldDB" id="A0A4R5W007"/>
<comment type="similarity">
    <text evidence="1">Belongs to the thioredoxin family. DsbA subfamily.</text>
</comment>
<evidence type="ECO:0000256" key="4">
    <source>
        <dbReference type="ARBA" id="ARBA00023157"/>
    </source>
</evidence>
<comment type="caution">
    <text evidence="8">The sequence shown here is derived from an EMBL/GenBank/DDBJ whole genome shotgun (WGS) entry which is preliminary data.</text>
</comment>
<evidence type="ECO:0000256" key="5">
    <source>
        <dbReference type="ARBA" id="ARBA00023284"/>
    </source>
</evidence>
<keyword evidence="6" id="KW-0472">Membrane</keyword>
<dbReference type="InterPro" id="IPR013766">
    <property type="entry name" value="Thioredoxin_domain"/>
</dbReference>
<evidence type="ECO:0000256" key="1">
    <source>
        <dbReference type="ARBA" id="ARBA00005791"/>
    </source>
</evidence>
<feature type="transmembrane region" description="Helical" evidence="6">
    <location>
        <begin position="15"/>
        <end position="35"/>
    </location>
</feature>
<reference evidence="8 9" key="1">
    <citation type="submission" date="2019-03" db="EMBL/GenBank/DDBJ databases">
        <title>Bacillus niacini sp. nov. a Nicotinate-Metabolizing Mesophile Isolated from Soil.</title>
        <authorList>
            <person name="Zhang G."/>
        </authorList>
    </citation>
    <scope>NUCLEOTIDE SEQUENCE [LARGE SCALE GENOMIC DNA]</scope>
    <source>
        <strain evidence="8 9">WN066</strain>
    </source>
</reference>
<dbReference type="Gene3D" id="3.40.30.10">
    <property type="entry name" value="Glutaredoxin"/>
    <property type="match status" value="1"/>
</dbReference>
<dbReference type="InterPro" id="IPR012336">
    <property type="entry name" value="Thioredoxin-like_fold"/>
</dbReference>
<dbReference type="Proteomes" id="UP000295132">
    <property type="component" value="Unassembled WGS sequence"/>
</dbReference>
<organism evidence="8 9">
    <name type="scientific">Bacillus salipaludis</name>
    <dbReference type="NCBI Taxonomy" id="2547811"/>
    <lineage>
        <taxon>Bacteria</taxon>
        <taxon>Bacillati</taxon>
        <taxon>Bacillota</taxon>
        <taxon>Bacilli</taxon>
        <taxon>Bacillales</taxon>
        <taxon>Bacillaceae</taxon>
        <taxon>Bacillus</taxon>
    </lineage>
</organism>
<evidence type="ECO:0000256" key="2">
    <source>
        <dbReference type="ARBA" id="ARBA00022729"/>
    </source>
</evidence>
<protein>
    <submittedName>
        <fullName evidence="8">DsbA family protein</fullName>
    </submittedName>
</protein>
<dbReference type="PROSITE" id="PS51352">
    <property type="entry name" value="THIOREDOXIN_2"/>
    <property type="match status" value="1"/>
</dbReference>
<gene>
    <name evidence="8" type="ORF">E2K98_04830</name>
</gene>
<feature type="domain" description="Thioredoxin" evidence="7">
    <location>
        <begin position="32"/>
        <end position="235"/>
    </location>
</feature>
<keyword evidence="5" id="KW-0676">Redox-active center</keyword>
<evidence type="ECO:0000256" key="6">
    <source>
        <dbReference type="SAM" id="Phobius"/>
    </source>
</evidence>
<proteinExistence type="inferred from homology"/>
<keyword evidence="6" id="KW-0812">Transmembrane</keyword>
<evidence type="ECO:0000256" key="3">
    <source>
        <dbReference type="ARBA" id="ARBA00023002"/>
    </source>
</evidence>
<keyword evidence="3" id="KW-0560">Oxidoreductase</keyword>
<dbReference type="RefSeq" id="WP_133333127.1">
    <property type="nucleotide sequence ID" value="NZ_SMYO01000002.1"/>
</dbReference>
<keyword evidence="6" id="KW-1133">Transmembrane helix</keyword>
<accession>A0A4R5W007</accession>
<keyword evidence="4" id="KW-1015">Disulfide bond</keyword>
<dbReference type="Pfam" id="PF13462">
    <property type="entry name" value="Thioredoxin_4"/>
    <property type="match status" value="1"/>
</dbReference>